<evidence type="ECO:0000313" key="1">
    <source>
        <dbReference type="EMBL" id="KMO44246.1"/>
    </source>
</evidence>
<protein>
    <recommendedName>
        <fullName evidence="3">Glycoside hydrolase family 5 domain-containing protein</fullName>
    </recommendedName>
</protein>
<dbReference type="AlphaFoldDB" id="A0A0J6VY39"/>
<dbReference type="PATRIC" id="fig|1187852.3.peg.3506"/>
<name>A0A0J6VY39_9HYPH</name>
<sequence>MYFEKNRIANFQTSSRFEAREPRPLPWIQVGKFGAPYFATETGAAWTPVGQNDAISWVELAGLFRRRDLPAVEAYLYYLADHGVTCLRLMLEYAQVRHRYIEQPVGRFVPAMVRLWDDLFALCEKVGLRILLTPFDTFWMWLHWRHHPYNRHNGGPLAHPSRFLLDEAVRAAIKNRLAFAVERWGGSGVLFGWDLWNEIHPAHAEDSADGFAPFIADLSQHVRALEMRLYGRSHPQTVSLFGPELLWRPHLPMAEPIFRHPDLDFATIHIYAEGTIDDPRNTVDPAIAMGRIVRESLAQIHDGRPFLDTEHGPIHSFKDRHITLHASFDDEYFRHLQWVHLASGGVGGGMRWPNRHPHRLTAGMRAAQRSLSGFLRLIDWNRFRRRNLSQEVDISEQEVAVFACGDTEQAIVWCLRTNTIAENGQLCRDVRSVSARLSLPGLRSGRYSVIAWDTEAGLLRRTCEVTANGSMLTEVETGPFITDIALAVKRV</sequence>
<comment type="caution">
    <text evidence="1">The sequence shown here is derived from an EMBL/GenBank/DDBJ whole genome shotgun (WGS) entry which is preliminary data.</text>
</comment>
<gene>
    <name evidence="1" type="ORF">VQ03_04165</name>
</gene>
<accession>A0A0J6VY39</accession>
<dbReference type="Proteomes" id="UP000036449">
    <property type="component" value="Unassembled WGS sequence"/>
</dbReference>
<dbReference type="EMBL" id="LABZ01000025">
    <property type="protein sequence ID" value="KMO44246.1"/>
    <property type="molecule type" value="Genomic_DNA"/>
</dbReference>
<reference evidence="1 2" key="1">
    <citation type="submission" date="2015-03" db="EMBL/GenBank/DDBJ databases">
        <title>Genome sequencing of Methylobacterium tarhaniae DSM 25844.</title>
        <authorList>
            <person name="Chaudhry V."/>
            <person name="Patil P.B."/>
        </authorList>
    </citation>
    <scope>NUCLEOTIDE SEQUENCE [LARGE SCALE GENOMIC DNA]</scope>
    <source>
        <strain evidence="1 2">DSM 25844</strain>
    </source>
</reference>
<proteinExistence type="predicted"/>
<dbReference type="SUPFAM" id="SSF51445">
    <property type="entry name" value="(Trans)glycosidases"/>
    <property type="match status" value="1"/>
</dbReference>
<keyword evidence="2" id="KW-1185">Reference proteome</keyword>
<dbReference type="InterPro" id="IPR017853">
    <property type="entry name" value="GH"/>
</dbReference>
<evidence type="ECO:0000313" key="2">
    <source>
        <dbReference type="Proteomes" id="UP000036449"/>
    </source>
</evidence>
<dbReference type="Gene3D" id="3.20.20.80">
    <property type="entry name" value="Glycosidases"/>
    <property type="match status" value="1"/>
</dbReference>
<evidence type="ECO:0008006" key="3">
    <source>
        <dbReference type="Google" id="ProtNLM"/>
    </source>
</evidence>
<organism evidence="1 2">
    <name type="scientific">Methylobacterium tarhaniae</name>
    <dbReference type="NCBI Taxonomy" id="1187852"/>
    <lineage>
        <taxon>Bacteria</taxon>
        <taxon>Pseudomonadati</taxon>
        <taxon>Pseudomonadota</taxon>
        <taxon>Alphaproteobacteria</taxon>
        <taxon>Hyphomicrobiales</taxon>
        <taxon>Methylobacteriaceae</taxon>
        <taxon>Methylobacterium</taxon>
    </lineage>
</organism>